<gene>
    <name evidence="1" type="ORF">DYI25_14185</name>
</gene>
<proteinExistence type="predicted"/>
<organism evidence="1 2">
    <name type="scientific">Mesobacillus boroniphilus</name>
    <dbReference type="NCBI Taxonomy" id="308892"/>
    <lineage>
        <taxon>Bacteria</taxon>
        <taxon>Bacillati</taxon>
        <taxon>Bacillota</taxon>
        <taxon>Bacilli</taxon>
        <taxon>Bacillales</taxon>
        <taxon>Bacillaceae</taxon>
        <taxon>Mesobacillus</taxon>
    </lineage>
</organism>
<dbReference type="AlphaFoldDB" id="A0A944CLZ2"/>
<evidence type="ECO:0000313" key="2">
    <source>
        <dbReference type="Proteomes" id="UP000761411"/>
    </source>
</evidence>
<accession>A0A944CLZ2</accession>
<dbReference type="Proteomes" id="UP000761411">
    <property type="component" value="Unassembled WGS sequence"/>
</dbReference>
<dbReference type="EMBL" id="QTKX01000002">
    <property type="protein sequence ID" value="MBS8265573.1"/>
    <property type="molecule type" value="Genomic_DNA"/>
</dbReference>
<reference evidence="1 2" key="1">
    <citation type="journal article" date="2021" name="Microorganisms">
        <title>Bacterial Dimethylsulfoniopropionate Biosynthesis in the East China Sea.</title>
        <authorList>
            <person name="Liu J."/>
            <person name="Zhang Y."/>
            <person name="Liu J."/>
            <person name="Zhong H."/>
            <person name="Williams B.T."/>
            <person name="Zheng Y."/>
            <person name="Curson A.R.J."/>
            <person name="Sun C."/>
            <person name="Sun H."/>
            <person name="Song D."/>
            <person name="Wagner Mackenzie B."/>
            <person name="Bermejo Martinez A."/>
            <person name="Todd J.D."/>
            <person name="Zhang X.H."/>
        </authorList>
    </citation>
    <scope>NUCLEOTIDE SEQUENCE [LARGE SCALE GENOMIC DNA]</scope>
    <source>
        <strain evidence="1 2">ESS08</strain>
    </source>
</reference>
<evidence type="ECO:0000313" key="1">
    <source>
        <dbReference type="EMBL" id="MBS8265573.1"/>
    </source>
</evidence>
<comment type="caution">
    <text evidence="1">The sequence shown here is derived from an EMBL/GenBank/DDBJ whole genome shotgun (WGS) entry which is preliminary data.</text>
</comment>
<keyword evidence="2" id="KW-1185">Reference proteome</keyword>
<protein>
    <submittedName>
        <fullName evidence="1">Uncharacterized protein</fullName>
    </submittedName>
</protein>
<sequence length="85" mass="9797">MRKPEQKSKNILTSKQLSMKGDLLSASPNKPKSDTIFLLKKAWKKVARLFKGLSTHYCNNGIIVIGYKFKKYENFTTLEGWAWNS</sequence>
<name>A0A944CLZ2_9BACI</name>